<accession>A0A8T1CQM7</accession>
<dbReference type="AlphaFoldDB" id="A0A8T1CQM7"/>
<reference evidence="1" key="1">
    <citation type="submission" date="2018-10" db="EMBL/GenBank/DDBJ databases">
        <title>Effector identification in a new, highly contiguous assembly of the strawberry crown rot pathogen Phytophthora cactorum.</title>
        <authorList>
            <person name="Armitage A.D."/>
            <person name="Nellist C.F."/>
            <person name="Bates H."/>
            <person name="Vickerstaff R.J."/>
            <person name="Harrison R.J."/>
        </authorList>
    </citation>
    <scope>NUCLEOTIDE SEQUENCE</scope>
    <source>
        <strain evidence="1">4040</strain>
    </source>
</reference>
<protein>
    <submittedName>
        <fullName evidence="1">Uncharacterized protein</fullName>
    </submittedName>
</protein>
<proteinExistence type="predicted"/>
<name>A0A8T1CQM7_9STRA</name>
<dbReference type="EMBL" id="RCMK01000484">
    <property type="protein sequence ID" value="KAG2926154.1"/>
    <property type="molecule type" value="Genomic_DNA"/>
</dbReference>
<evidence type="ECO:0000313" key="2">
    <source>
        <dbReference type="Proteomes" id="UP000736787"/>
    </source>
</evidence>
<dbReference type="Proteomes" id="UP000736787">
    <property type="component" value="Unassembled WGS sequence"/>
</dbReference>
<sequence>MDRESELNAPLIFRDERPEAEDTSARRSLLREEEGDWVEYQISEV</sequence>
<comment type="caution">
    <text evidence="1">The sequence shown here is derived from an EMBL/GenBank/DDBJ whole genome shotgun (WGS) entry which is preliminary data.</text>
</comment>
<gene>
    <name evidence="1" type="ORF">PC117_g14968</name>
</gene>
<organism evidence="1 2">
    <name type="scientific">Phytophthora cactorum</name>
    <dbReference type="NCBI Taxonomy" id="29920"/>
    <lineage>
        <taxon>Eukaryota</taxon>
        <taxon>Sar</taxon>
        <taxon>Stramenopiles</taxon>
        <taxon>Oomycota</taxon>
        <taxon>Peronosporomycetes</taxon>
        <taxon>Peronosporales</taxon>
        <taxon>Peronosporaceae</taxon>
        <taxon>Phytophthora</taxon>
    </lineage>
</organism>
<evidence type="ECO:0000313" key="1">
    <source>
        <dbReference type="EMBL" id="KAG2926154.1"/>
    </source>
</evidence>